<evidence type="ECO:0008006" key="3">
    <source>
        <dbReference type="Google" id="ProtNLM"/>
    </source>
</evidence>
<name>A0A382JEH8_9ZZZZ</name>
<dbReference type="InterPro" id="IPR023296">
    <property type="entry name" value="Glyco_hydro_beta-prop_sf"/>
</dbReference>
<organism evidence="2">
    <name type="scientific">marine metagenome</name>
    <dbReference type="NCBI Taxonomy" id="408172"/>
    <lineage>
        <taxon>unclassified sequences</taxon>
        <taxon>metagenomes</taxon>
        <taxon>ecological metagenomes</taxon>
    </lineage>
</organism>
<dbReference type="EMBL" id="UINC01073041">
    <property type="protein sequence ID" value="SVC09121.1"/>
    <property type="molecule type" value="Genomic_DNA"/>
</dbReference>
<dbReference type="SUPFAM" id="SSF75005">
    <property type="entry name" value="Arabinanase/levansucrase/invertase"/>
    <property type="match status" value="1"/>
</dbReference>
<feature type="compositionally biased region" description="Low complexity" evidence="1">
    <location>
        <begin position="101"/>
        <end position="111"/>
    </location>
</feature>
<evidence type="ECO:0000256" key="1">
    <source>
        <dbReference type="SAM" id="MobiDB-lite"/>
    </source>
</evidence>
<sequence>PASPISIRTMWWPKCYYPRTCAFWMTRYMKGRFMIRFITLLTVTLLLTISCSGDPVADPAQVTTFAPTATVVQFTPTSTPEVIVKQVPVKSIGVVADTRTPTQVPTQTPLPSATPAVLPTPTSVQMPTSTSLQIPTPTQVPISTPLPIPAPTQMPTSTPLPIHTPTQVPAIVGTVKFLVDVEQVATASQLELSSIGGPSLIRLKDDRYRLYLHSRTHERKLNIISLISTDGSQWDVEPGVRIPHGSDSDIDSEVGEPAAYLGLDDKYYMAYTGRFMGINPEGADEKMHRVVFAISDDALTWSKLNQHYADPQNRNNFASSSDVNIIDSEYVIYYTGGAFVIRATSHDG</sequence>
<protein>
    <recommendedName>
        <fullName evidence="3">Glycosyl hydrolase family 32 N-terminal domain-containing protein</fullName>
    </recommendedName>
</protein>
<feature type="compositionally biased region" description="Polar residues" evidence="1">
    <location>
        <begin position="120"/>
        <end position="142"/>
    </location>
</feature>
<proteinExistence type="predicted"/>
<gene>
    <name evidence="2" type="ORF">METZ01_LOCUS261975</name>
</gene>
<feature type="non-terminal residue" evidence="2">
    <location>
        <position position="1"/>
    </location>
</feature>
<dbReference type="AlphaFoldDB" id="A0A382JEH8"/>
<feature type="non-terminal residue" evidence="2">
    <location>
        <position position="348"/>
    </location>
</feature>
<dbReference type="Gene3D" id="2.115.10.20">
    <property type="entry name" value="Glycosyl hydrolase domain, family 43"/>
    <property type="match status" value="1"/>
</dbReference>
<feature type="region of interest" description="Disordered" evidence="1">
    <location>
        <begin position="101"/>
        <end position="144"/>
    </location>
</feature>
<reference evidence="2" key="1">
    <citation type="submission" date="2018-05" db="EMBL/GenBank/DDBJ databases">
        <authorList>
            <person name="Lanie J.A."/>
            <person name="Ng W.-L."/>
            <person name="Kazmierczak K.M."/>
            <person name="Andrzejewski T.M."/>
            <person name="Davidsen T.M."/>
            <person name="Wayne K.J."/>
            <person name="Tettelin H."/>
            <person name="Glass J.I."/>
            <person name="Rusch D."/>
            <person name="Podicherti R."/>
            <person name="Tsui H.-C.T."/>
            <person name="Winkler M.E."/>
        </authorList>
    </citation>
    <scope>NUCLEOTIDE SEQUENCE</scope>
</reference>
<accession>A0A382JEH8</accession>
<evidence type="ECO:0000313" key="2">
    <source>
        <dbReference type="EMBL" id="SVC09121.1"/>
    </source>
</evidence>